<dbReference type="GO" id="GO:0032259">
    <property type="term" value="P:methylation"/>
    <property type="evidence" value="ECO:0007669"/>
    <property type="project" value="UniProtKB-KW"/>
</dbReference>
<evidence type="ECO:0000256" key="6">
    <source>
        <dbReference type="PROSITE-ProRule" id="PRU01015"/>
    </source>
</evidence>
<name>A0A0L0D5F6_THETB</name>
<evidence type="ECO:0000256" key="2">
    <source>
        <dbReference type="ARBA" id="ARBA00022603"/>
    </source>
</evidence>
<dbReference type="InterPro" id="IPR029063">
    <property type="entry name" value="SAM-dependent_MTases_sf"/>
</dbReference>
<keyword evidence="10" id="KW-1185">Reference proteome</keyword>
<feature type="domain" description="Protein arginine N-methyltransferase" evidence="8">
    <location>
        <begin position="167"/>
        <end position="331"/>
    </location>
</feature>
<keyword evidence="3 6" id="KW-0808">Transferase</keyword>
<evidence type="ECO:0000256" key="3">
    <source>
        <dbReference type="ARBA" id="ARBA00022679"/>
    </source>
</evidence>
<dbReference type="eggNOG" id="KOG1499">
    <property type="taxonomic scope" value="Eukaryota"/>
</dbReference>
<dbReference type="FunFam" id="3.40.50.150:FF:000116">
    <property type="entry name" value="probable protein arginine N-methyltransferase 1"/>
    <property type="match status" value="1"/>
</dbReference>
<evidence type="ECO:0000256" key="5">
    <source>
        <dbReference type="ARBA" id="ARBA00023242"/>
    </source>
</evidence>
<reference evidence="9 10" key="1">
    <citation type="submission" date="2010-05" db="EMBL/GenBank/DDBJ databases">
        <title>The Genome Sequence of Thecamonas trahens ATCC 50062.</title>
        <authorList>
            <consortium name="The Broad Institute Genome Sequencing Platform"/>
            <person name="Russ C."/>
            <person name="Cuomo C."/>
            <person name="Shea T."/>
            <person name="Young S.K."/>
            <person name="Zeng Q."/>
            <person name="Koehrsen M."/>
            <person name="Haas B."/>
            <person name="Borodovsky M."/>
            <person name="Guigo R."/>
            <person name="Alvarado L."/>
            <person name="Berlin A."/>
            <person name="Bochicchio J."/>
            <person name="Borenstein D."/>
            <person name="Chapman S."/>
            <person name="Chen Z."/>
            <person name="Freedman E."/>
            <person name="Gellesch M."/>
            <person name="Goldberg J."/>
            <person name="Griggs A."/>
            <person name="Gujja S."/>
            <person name="Heilman E."/>
            <person name="Heiman D."/>
            <person name="Hepburn T."/>
            <person name="Howarth C."/>
            <person name="Jen D."/>
            <person name="Larson L."/>
            <person name="Mehta T."/>
            <person name="Park D."/>
            <person name="Pearson M."/>
            <person name="Roberts A."/>
            <person name="Saif S."/>
            <person name="Shenoy N."/>
            <person name="Sisk P."/>
            <person name="Stolte C."/>
            <person name="Sykes S."/>
            <person name="Thomson T."/>
            <person name="Walk T."/>
            <person name="White J."/>
            <person name="Yandava C."/>
            <person name="Burger G."/>
            <person name="Gray M.W."/>
            <person name="Holland P.W.H."/>
            <person name="King N."/>
            <person name="Lang F.B.F."/>
            <person name="Roger A.J."/>
            <person name="Ruiz-Trillo I."/>
            <person name="Lander E."/>
            <person name="Nusbaum C."/>
        </authorList>
    </citation>
    <scope>NUCLEOTIDE SEQUENCE [LARGE SCALE GENOMIC DNA]</scope>
    <source>
        <strain evidence="9 10">ATCC 50062</strain>
    </source>
</reference>
<evidence type="ECO:0000313" key="10">
    <source>
        <dbReference type="Proteomes" id="UP000054408"/>
    </source>
</evidence>
<evidence type="ECO:0000256" key="4">
    <source>
        <dbReference type="ARBA" id="ARBA00022691"/>
    </source>
</evidence>
<keyword evidence="5" id="KW-0539">Nucleus</keyword>
<evidence type="ECO:0000259" key="8">
    <source>
        <dbReference type="Pfam" id="PF22528"/>
    </source>
</evidence>
<dbReference type="InterPro" id="IPR025799">
    <property type="entry name" value="Arg_MeTrfase"/>
</dbReference>
<accession>A0A0L0D5F6</accession>
<gene>
    <name evidence="9" type="ORF">AMSG_03754</name>
</gene>
<dbReference type="PANTHER" id="PTHR11006">
    <property type="entry name" value="PROTEIN ARGININE N-METHYLTRANSFERASE"/>
    <property type="match status" value="1"/>
</dbReference>
<dbReference type="GO" id="GO:0042054">
    <property type="term" value="F:histone methyltransferase activity"/>
    <property type="evidence" value="ECO:0007669"/>
    <property type="project" value="TreeGrafter"/>
</dbReference>
<organism evidence="9 10">
    <name type="scientific">Thecamonas trahens ATCC 50062</name>
    <dbReference type="NCBI Taxonomy" id="461836"/>
    <lineage>
        <taxon>Eukaryota</taxon>
        <taxon>Apusozoa</taxon>
        <taxon>Apusomonadida</taxon>
        <taxon>Apusomonadidae</taxon>
        <taxon>Thecamonas</taxon>
    </lineage>
</organism>
<evidence type="ECO:0000256" key="1">
    <source>
        <dbReference type="ARBA" id="ARBA00004123"/>
    </source>
</evidence>
<dbReference type="InterPro" id="IPR055135">
    <property type="entry name" value="PRMT_dom"/>
</dbReference>
<dbReference type="Pfam" id="PF22528">
    <property type="entry name" value="PRMT_C"/>
    <property type="match status" value="1"/>
</dbReference>
<dbReference type="RefSeq" id="XP_013759659.1">
    <property type="nucleotide sequence ID" value="XM_013904205.1"/>
</dbReference>
<dbReference type="CDD" id="cd02440">
    <property type="entry name" value="AdoMet_MTases"/>
    <property type="match status" value="1"/>
</dbReference>
<dbReference type="Gene3D" id="2.70.160.11">
    <property type="entry name" value="Hnrnp arginine n-methyltransferase1"/>
    <property type="match status" value="1"/>
</dbReference>
<evidence type="ECO:0000259" key="7">
    <source>
        <dbReference type="Pfam" id="PF13649"/>
    </source>
</evidence>
<dbReference type="InterPro" id="IPR041698">
    <property type="entry name" value="Methyltransf_25"/>
</dbReference>
<dbReference type="GeneID" id="25563328"/>
<proteinExistence type="predicted"/>
<dbReference type="SUPFAM" id="SSF53335">
    <property type="entry name" value="S-adenosyl-L-methionine-dependent methyltransferases"/>
    <property type="match status" value="1"/>
</dbReference>
<evidence type="ECO:0000313" key="9">
    <source>
        <dbReference type="EMBL" id="KNC47321.1"/>
    </source>
</evidence>
<dbReference type="Proteomes" id="UP000054408">
    <property type="component" value="Unassembled WGS sequence"/>
</dbReference>
<keyword evidence="4 6" id="KW-0949">S-adenosyl-L-methionine</keyword>
<dbReference type="Pfam" id="PF13649">
    <property type="entry name" value="Methyltransf_25"/>
    <property type="match status" value="1"/>
</dbReference>
<dbReference type="EMBL" id="GL349446">
    <property type="protein sequence ID" value="KNC47321.1"/>
    <property type="molecule type" value="Genomic_DNA"/>
</dbReference>
<dbReference type="Gene3D" id="3.40.50.150">
    <property type="entry name" value="Vaccinia Virus protein VP39"/>
    <property type="match status" value="1"/>
</dbReference>
<dbReference type="OMA" id="CTHTKVK"/>
<protein>
    <submittedName>
        <fullName evidence="9">PRMT-1 protein</fullName>
    </submittedName>
</protein>
<dbReference type="FunFam" id="2.70.160.11:FF:000001">
    <property type="entry name" value="Blast:Protein arginine N-methyltransferase 1"/>
    <property type="match status" value="1"/>
</dbReference>
<dbReference type="GO" id="GO:0016274">
    <property type="term" value="F:protein-arginine N-methyltransferase activity"/>
    <property type="evidence" value="ECO:0007669"/>
    <property type="project" value="InterPro"/>
</dbReference>
<dbReference type="PANTHER" id="PTHR11006:SF53">
    <property type="entry name" value="PROTEIN ARGININE N-METHYLTRANSFERASE 3"/>
    <property type="match status" value="1"/>
</dbReference>
<dbReference type="PROSITE" id="PS51678">
    <property type="entry name" value="SAM_MT_PRMT"/>
    <property type="match status" value="1"/>
</dbReference>
<keyword evidence="2 6" id="KW-0489">Methyltransferase</keyword>
<dbReference type="OrthoDB" id="7848332at2759"/>
<sequence length="345" mass="38335">MEYTGVGAAGPAASTADKTAADYYFDSYAHHGIHEEMLKDTVRTESYRDAILKNPHLLKDKVVMDVGCGTGILSMFCAQAGAKHVYAMECSAIVEQARKIAAANGFGDKITFIQGKVEEVELPDGVEQIDVIVSEWMGYFLLYESMLNTVIFARDKWLAPDGVILPDKAIMYIAALEDGEYKREKLDFWNNVYGFDMSCIRELALVEPLVDTVDPAAVVTEAFPFKVLDMKTVTVDDLTFSADFALKVTRDDYCHGFVSWFDCEFSSCHKPVAFSTGPDAPYTHWKSTVLYANAGEIMVSTGEIITGTVSVAPNATNPRDLDIALSFEHKGRYQETVETMEYKMR</sequence>
<dbReference type="AlphaFoldDB" id="A0A0L0D5F6"/>
<comment type="subcellular location">
    <subcellularLocation>
        <location evidence="1">Nucleus</location>
    </subcellularLocation>
</comment>
<dbReference type="STRING" id="461836.A0A0L0D5F6"/>
<feature type="domain" description="Methyltransferase" evidence="7">
    <location>
        <begin position="63"/>
        <end position="162"/>
    </location>
</feature>
<dbReference type="GO" id="GO:0005634">
    <property type="term" value="C:nucleus"/>
    <property type="evidence" value="ECO:0007669"/>
    <property type="project" value="UniProtKB-SubCell"/>
</dbReference>